<dbReference type="EMBL" id="ANAH02000063">
    <property type="protein sequence ID" value="EPX57469.1"/>
    <property type="molecule type" value="Genomic_DNA"/>
</dbReference>
<dbReference type="InterPro" id="IPR011755">
    <property type="entry name" value="CHP02269_MYXXA"/>
</dbReference>
<dbReference type="OrthoDB" id="5523588at2"/>
<proteinExistence type="predicted"/>
<keyword evidence="3" id="KW-1185">Reference proteome</keyword>
<name>S9Q801_CYSF2</name>
<dbReference type="PROSITE" id="PS51257">
    <property type="entry name" value="PROKAR_LIPOPROTEIN"/>
    <property type="match status" value="1"/>
</dbReference>
<comment type="caution">
    <text evidence="2">The sequence shown here is derived from an EMBL/GenBank/DDBJ whole genome shotgun (WGS) entry which is preliminary data.</text>
</comment>
<dbReference type="AlphaFoldDB" id="S9Q801"/>
<dbReference type="Proteomes" id="UP000011682">
    <property type="component" value="Unassembled WGS sequence"/>
</dbReference>
<gene>
    <name evidence="2" type="ORF">D187_006644</name>
</gene>
<protein>
    <recommendedName>
        <fullName evidence="4">DUF2380 domain-containing protein</fullName>
    </recommendedName>
</protein>
<evidence type="ECO:0000313" key="2">
    <source>
        <dbReference type="EMBL" id="EPX57469.1"/>
    </source>
</evidence>
<evidence type="ECO:0008006" key="4">
    <source>
        <dbReference type="Google" id="ProtNLM"/>
    </source>
</evidence>
<sequence>MGDPRWRRSRCTGLLLALTLLTSGCATMIAPSARGMNSRYTLHEAAPVGSAERLSVEPPRTIASQTEHEAPERLHPRRASCEAMMEAGTGNGPNEEGTTRQSALVAHVAFRGAIGDVSGSTRRISGELSRLKASERGIAGRAAGLFIRYIGYGEHQLRWIDAELAAGTRLANAASEVEDPDMQLALLRLAGPRLEAALMGSLLLAAWLDFLKLVDVLLTQGFISVEMLFVEMDRLQKMLEPTMTAISSLEPGQMDAAAKNLPSLMGHLSSEFNSTCETVRVAMKRGEQVMLLAQLIEMVTMVSAMKFSLPPLPPAAPATLGMGLMLGSDGVMMGTRLVVSAEWVEMMRQLVRAGVITLPVVSAATRIQAGQVVMAQSHDELPKGVRDALGDGPEVRAMRVTGRAGAGMAEPPRHHILPREFREWFEKRGFTGEMSIDQFCIRMEQAGHEAIHGGGDWRVGRQWPGEWNRMIMKALRDAETRTGRMLTRNEILSLVAKAMKQYNLPMNLTPWRGR</sequence>
<evidence type="ECO:0000313" key="3">
    <source>
        <dbReference type="Proteomes" id="UP000011682"/>
    </source>
</evidence>
<evidence type="ECO:0000256" key="1">
    <source>
        <dbReference type="SAM" id="MobiDB-lite"/>
    </source>
</evidence>
<reference evidence="2" key="1">
    <citation type="submission" date="2013-05" db="EMBL/GenBank/DDBJ databases">
        <title>Genome assembly of Cystobacter fuscus DSM 2262.</title>
        <authorList>
            <person name="Sharma G."/>
            <person name="Khatri I."/>
            <person name="Kaur C."/>
            <person name="Mayilraj S."/>
            <person name="Subramanian S."/>
        </authorList>
    </citation>
    <scope>NUCLEOTIDE SEQUENCE [LARGE SCALE GENOMIC DNA]</scope>
    <source>
        <strain evidence="2">DSM 2262</strain>
    </source>
</reference>
<organism evidence="2 3">
    <name type="scientific">Cystobacter fuscus (strain ATCC 25194 / DSM 2262 / NBRC 100088 / M29)</name>
    <dbReference type="NCBI Taxonomy" id="1242864"/>
    <lineage>
        <taxon>Bacteria</taxon>
        <taxon>Pseudomonadati</taxon>
        <taxon>Myxococcota</taxon>
        <taxon>Myxococcia</taxon>
        <taxon>Myxococcales</taxon>
        <taxon>Cystobacterineae</taxon>
        <taxon>Archangiaceae</taxon>
        <taxon>Cystobacter</taxon>
    </lineage>
</organism>
<accession>S9Q801</accession>
<feature type="region of interest" description="Disordered" evidence="1">
    <location>
        <begin position="49"/>
        <end position="74"/>
    </location>
</feature>
<dbReference type="Pfam" id="PF09533">
    <property type="entry name" value="DUF2380"/>
    <property type="match status" value="1"/>
</dbReference>